<dbReference type="SUPFAM" id="SSF52833">
    <property type="entry name" value="Thioredoxin-like"/>
    <property type="match status" value="1"/>
</dbReference>
<dbReference type="GO" id="GO:0006749">
    <property type="term" value="P:glutathione metabolic process"/>
    <property type="evidence" value="ECO:0007669"/>
    <property type="project" value="TreeGrafter"/>
</dbReference>
<dbReference type="SFLD" id="SFLDG00358">
    <property type="entry name" value="Main_(cytGST)"/>
    <property type="match status" value="1"/>
</dbReference>
<dbReference type="PANTHER" id="PTHR43969">
    <property type="entry name" value="GLUTATHIONE S TRANSFERASE D10, ISOFORM A-RELATED"/>
    <property type="match status" value="1"/>
</dbReference>
<evidence type="ECO:0000313" key="2">
    <source>
        <dbReference type="EMBL" id="KRT83622.1"/>
    </source>
</evidence>
<dbReference type="InterPro" id="IPR036249">
    <property type="entry name" value="Thioredoxin-like_sf"/>
</dbReference>
<dbReference type="SFLD" id="SFLDS00019">
    <property type="entry name" value="Glutathione_Transferase_(cytos"/>
    <property type="match status" value="1"/>
</dbReference>
<dbReference type="InterPro" id="IPR040079">
    <property type="entry name" value="Glutathione_S-Trfase"/>
</dbReference>
<dbReference type="PROSITE" id="PS50404">
    <property type="entry name" value="GST_NTER"/>
    <property type="match status" value="1"/>
</dbReference>
<dbReference type="GO" id="GO:0004364">
    <property type="term" value="F:glutathione transferase activity"/>
    <property type="evidence" value="ECO:0007669"/>
    <property type="project" value="TreeGrafter"/>
</dbReference>
<sequence>MVPILYQVVTSPPCRAVFMLTRAIGLKLELKDVNITEREQLKPEYLKLNPQHTVPLLDDDGFIFWDSHAINVYLINKYTNDSTLYPNDIKKRAIIDQRLHFDSGVAFSVLRRISVGIV</sequence>
<keyword evidence="2" id="KW-0808">Transferase</keyword>
<dbReference type="Proteomes" id="UP000051574">
    <property type="component" value="Unassembled WGS sequence"/>
</dbReference>
<dbReference type="Gene3D" id="1.20.1050.10">
    <property type="match status" value="1"/>
</dbReference>
<dbReference type="InterPro" id="IPR004045">
    <property type="entry name" value="Glutathione_S-Trfase_N"/>
</dbReference>
<gene>
    <name evidence="2" type="ORF">AMK59_3339</name>
</gene>
<organism evidence="2 3">
    <name type="scientific">Oryctes borbonicus</name>
    <dbReference type="NCBI Taxonomy" id="1629725"/>
    <lineage>
        <taxon>Eukaryota</taxon>
        <taxon>Metazoa</taxon>
        <taxon>Ecdysozoa</taxon>
        <taxon>Arthropoda</taxon>
        <taxon>Hexapoda</taxon>
        <taxon>Insecta</taxon>
        <taxon>Pterygota</taxon>
        <taxon>Neoptera</taxon>
        <taxon>Endopterygota</taxon>
        <taxon>Coleoptera</taxon>
        <taxon>Polyphaga</taxon>
        <taxon>Scarabaeiformia</taxon>
        <taxon>Scarabaeidae</taxon>
        <taxon>Dynastinae</taxon>
        <taxon>Oryctes</taxon>
    </lineage>
</organism>
<keyword evidence="3" id="KW-1185">Reference proteome</keyword>
<dbReference type="CDD" id="cd03045">
    <property type="entry name" value="GST_N_Delta_Epsilon"/>
    <property type="match status" value="1"/>
</dbReference>
<dbReference type="PANTHER" id="PTHR43969:SF8">
    <property type="entry name" value="GLUTATHIONE S TRANSFERASE E13, ISOFORM A-RELATED"/>
    <property type="match status" value="1"/>
</dbReference>
<dbReference type="EMBL" id="LJIG01009167">
    <property type="protein sequence ID" value="KRT83622.1"/>
    <property type="molecule type" value="Genomic_DNA"/>
</dbReference>
<proteinExistence type="predicted"/>
<reference evidence="2 3" key="1">
    <citation type="submission" date="2015-09" db="EMBL/GenBank/DDBJ databases">
        <title>Draft genome of the scarab beetle Oryctes borbonicus.</title>
        <authorList>
            <person name="Meyer J.M."/>
            <person name="Markov G.V."/>
            <person name="Baskaran P."/>
            <person name="Herrmann M."/>
            <person name="Sommer R.J."/>
            <person name="Roedelsperger C."/>
        </authorList>
    </citation>
    <scope>NUCLEOTIDE SEQUENCE [LARGE SCALE GENOMIC DNA]</scope>
    <source>
        <strain evidence="2">OB123</strain>
        <tissue evidence="2">Whole animal</tissue>
    </source>
</reference>
<protein>
    <submittedName>
        <fullName evidence="2">Glutathione S-transferase</fullName>
    </submittedName>
</protein>
<dbReference type="FunFam" id="3.40.30.10:FF:000034">
    <property type="entry name" value="glutathione S-transferase 1"/>
    <property type="match status" value="1"/>
</dbReference>
<evidence type="ECO:0000313" key="3">
    <source>
        <dbReference type="Proteomes" id="UP000051574"/>
    </source>
</evidence>
<dbReference type="AlphaFoldDB" id="A0A0T6B8H3"/>
<name>A0A0T6B8H3_9SCAR</name>
<feature type="domain" description="GST N-terminal" evidence="1">
    <location>
        <begin position="1"/>
        <end position="82"/>
    </location>
</feature>
<accession>A0A0T6B8H3</accession>
<evidence type="ECO:0000259" key="1">
    <source>
        <dbReference type="PROSITE" id="PS50404"/>
    </source>
</evidence>
<comment type="caution">
    <text evidence="2">The sequence shown here is derived from an EMBL/GenBank/DDBJ whole genome shotgun (WGS) entry which is preliminary data.</text>
</comment>
<dbReference type="OrthoDB" id="2309723at2759"/>
<dbReference type="Pfam" id="PF13417">
    <property type="entry name" value="GST_N_3"/>
    <property type="match status" value="1"/>
</dbReference>
<dbReference type="Gene3D" id="3.40.30.10">
    <property type="entry name" value="Glutaredoxin"/>
    <property type="match status" value="1"/>
</dbReference>